<name>A0ABP8XV16_9MICO</name>
<evidence type="ECO:0008006" key="4">
    <source>
        <dbReference type="Google" id="ProtNLM"/>
    </source>
</evidence>
<sequence length="114" mass="13149">MADDTEEARLRRLSLFGVPGPDESGRDARSSAAADFEYFTEAEWAGMRAIEKEGRTRKEEEEHAKHIEDRGYVQNVNGNLFYYRRLRWYESTRFWLVVAVLLTMIGGAVWLAAS</sequence>
<reference evidence="3" key="1">
    <citation type="journal article" date="2019" name="Int. J. Syst. Evol. Microbiol.">
        <title>The Global Catalogue of Microorganisms (GCM) 10K type strain sequencing project: providing services to taxonomists for standard genome sequencing and annotation.</title>
        <authorList>
            <consortium name="The Broad Institute Genomics Platform"/>
            <consortium name="The Broad Institute Genome Sequencing Center for Infectious Disease"/>
            <person name="Wu L."/>
            <person name="Ma J."/>
        </authorList>
    </citation>
    <scope>NUCLEOTIDE SEQUENCE [LARGE SCALE GENOMIC DNA]</scope>
    <source>
        <strain evidence="3">JCM 17975</strain>
    </source>
</reference>
<proteinExistence type="predicted"/>
<keyword evidence="1" id="KW-0472">Membrane</keyword>
<dbReference type="EMBL" id="BAABHM010000018">
    <property type="protein sequence ID" value="GAA4714528.1"/>
    <property type="molecule type" value="Genomic_DNA"/>
</dbReference>
<evidence type="ECO:0000313" key="3">
    <source>
        <dbReference type="Proteomes" id="UP001500843"/>
    </source>
</evidence>
<dbReference type="RefSeq" id="WP_253873723.1">
    <property type="nucleotide sequence ID" value="NZ_BAABHM010000018.1"/>
</dbReference>
<evidence type="ECO:0000313" key="2">
    <source>
        <dbReference type="EMBL" id="GAA4714528.1"/>
    </source>
</evidence>
<protein>
    <recommendedName>
        <fullName evidence="4">DUF1707 domain-containing protein</fullName>
    </recommendedName>
</protein>
<feature type="transmembrane region" description="Helical" evidence="1">
    <location>
        <begin position="94"/>
        <end position="113"/>
    </location>
</feature>
<keyword evidence="1" id="KW-0812">Transmembrane</keyword>
<accession>A0ABP8XV16</accession>
<comment type="caution">
    <text evidence="2">The sequence shown here is derived from an EMBL/GenBank/DDBJ whole genome shotgun (WGS) entry which is preliminary data.</text>
</comment>
<gene>
    <name evidence="2" type="ORF">GCM10023198_42200</name>
</gene>
<evidence type="ECO:0000256" key="1">
    <source>
        <dbReference type="SAM" id="Phobius"/>
    </source>
</evidence>
<keyword evidence="3" id="KW-1185">Reference proteome</keyword>
<keyword evidence="1" id="KW-1133">Transmembrane helix</keyword>
<dbReference type="Proteomes" id="UP001500843">
    <property type="component" value="Unassembled WGS sequence"/>
</dbReference>
<organism evidence="2 3">
    <name type="scientific">Promicromonospora umidemergens</name>
    <dbReference type="NCBI Taxonomy" id="629679"/>
    <lineage>
        <taxon>Bacteria</taxon>
        <taxon>Bacillati</taxon>
        <taxon>Actinomycetota</taxon>
        <taxon>Actinomycetes</taxon>
        <taxon>Micrococcales</taxon>
        <taxon>Promicromonosporaceae</taxon>
        <taxon>Promicromonospora</taxon>
    </lineage>
</organism>